<protein>
    <submittedName>
        <fullName evidence="2">Uncharacterized protein</fullName>
    </submittedName>
</protein>
<dbReference type="Proteomes" id="UP000463951">
    <property type="component" value="Chromosome"/>
</dbReference>
<dbReference type="EMBL" id="AP019620">
    <property type="protein sequence ID" value="BBJ38286.1"/>
    <property type="molecule type" value="Genomic_DNA"/>
</dbReference>
<dbReference type="AlphaFoldDB" id="A0A499UNU7"/>
<feature type="region of interest" description="Disordered" evidence="1">
    <location>
        <begin position="1"/>
        <end position="65"/>
    </location>
</feature>
<organism evidence="2 3">
    <name type="scientific">Streptomyces antimycoticus</name>
    <dbReference type="NCBI Taxonomy" id="68175"/>
    <lineage>
        <taxon>Bacteria</taxon>
        <taxon>Bacillati</taxon>
        <taxon>Actinomycetota</taxon>
        <taxon>Actinomycetes</taxon>
        <taxon>Kitasatosporales</taxon>
        <taxon>Streptomycetaceae</taxon>
        <taxon>Streptomyces</taxon>
        <taxon>Streptomyces violaceusniger group</taxon>
    </lineage>
</organism>
<reference evidence="2 3" key="1">
    <citation type="journal article" date="2020" name="Int. J. Syst. Evol. Microbiol.">
        <title>Reclassification of Streptomyces castelarensis and Streptomyces sporoclivatus as later heterotypic synonyms of Streptomyces antimycoticus.</title>
        <authorList>
            <person name="Komaki H."/>
            <person name="Tamura T."/>
        </authorList>
    </citation>
    <scope>NUCLEOTIDE SEQUENCE [LARGE SCALE GENOMIC DNA]</scope>
    <source>
        <strain evidence="2 3">NBRC 100767</strain>
    </source>
</reference>
<sequence length="101" mass="10688">MLGSYDVTASTRVASAAARRRPAKEFVEGEVGAMSSSSAATCPRTRTPRREAGNARTGAEQGAVSRTAWRLPHTTTANTARDMDRIRAALVNRCVTPPAGD</sequence>
<accession>A0A499UNU7</accession>
<feature type="compositionally biased region" description="Low complexity" evidence="1">
    <location>
        <begin position="7"/>
        <end position="17"/>
    </location>
</feature>
<evidence type="ECO:0000313" key="2">
    <source>
        <dbReference type="EMBL" id="BBJ38286.1"/>
    </source>
</evidence>
<evidence type="ECO:0000256" key="1">
    <source>
        <dbReference type="SAM" id="MobiDB-lite"/>
    </source>
</evidence>
<name>A0A499UNU7_9ACTN</name>
<proteinExistence type="predicted"/>
<evidence type="ECO:0000313" key="3">
    <source>
        <dbReference type="Proteomes" id="UP000463951"/>
    </source>
</evidence>
<gene>
    <name evidence="2" type="ORF">SSPO_010040</name>
</gene>